<proteinExistence type="predicted"/>
<accession>A0A7X1NY97</accession>
<keyword evidence="3" id="KW-1185">Reference proteome</keyword>
<dbReference type="InterPro" id="IPR036938">
    <property type="entry name" value="PAP2/HPO_sf"/>
</dbReference>
<reference evidence="2 3" key="1">
    <citation type="submission" date="2019-10" db="EMBL/GenBank/DDBJ databases">
        <title>Deinococcus sp. isolated from soil.</title>
        <authorList>
            <person name="Li Y."/>
            <person name="Wang J."/>
        </authorList>
    </citation>
    <scope>NUCLEOTIDE SEQUENCE [LARGE SCALE GENOMIC DNA]</scope>
    <source>
        <strain evidence="2 3">SDU3-2</strain>
    </source>
</reference>
<dbReference type="Gene3D" id="1.20.144.10">
    <property type="entry name" value="Phosphatidic acid phosphatase type 2/haloperoxidase"/>
    <property type="match status" value="1"/>
</dbReference>
<keyword evidence="1" id="KW-0812">Transmembrane</keyword>
<gene>
    <name evidence="2" type="ORF">F8S09_15305</name>
</gene>
<dbReference type="RefSeq" id="WP_152872333.1">
    <property type="nucleotide sequence ID" value="NZ_WBSL01000013.1"/>
</dbReference>
<evidence type="ECO:0000256" key="1">
    <source>
        <dbReference type="SAM" id="Phobius"/>
    </source>
</evidence>
<evidence type="ECO:0000313" key="3">
    <source>
        <dbReference type="Proteomes" id="UP000484842"/>
    </source>
</evidence>
<dbReference type="AlphaFoldDB" id="A0A7X1NY97"/>
<keyword evidence="1" id="KW-1133">Transmembrane helix</keyword>
<evidence type="ECO:0008006" key="4">
    <source>
        <dbReference type="Google" id="ProtNLM"/>
    </source>
</evidence>
<dbReference type="EMBL" id="WBSL01000013">
    <property type="protein sequence ID" value="MPY68025.1"/>
    <property type="molecule type" value="Genomic_DNA"/>
</dbReference>
<name>A0A7X1NY97_9DEIO</name>
<feature type="transmembrane region" description="Helical" evidence="1">
    <location>
        <begin position="20"/>
        <end position="38"/>
    </location>
</feature>
<dbReference type="SUPFAM" id="SSF48317">
    <property type="entry name" value="Acid phosphatase/Vanadium-dependent haloperoxidase"/>
    <property type="match status" value="1"/>
</dbReference>
<organism evidence="2 3">
    <name type="scientific">Deinococcus terrestris</name>
    <dbReference type="NCBI Taxonomy" id="2651870"/>
    <lineage>
        <taxon>Bacteria</taxon>
        <taxon>Thermotogati</taxon>
        <taxon>Deinococcota</taxon>
        <taxon>Deinococci</taxon>
        <taxon>Deinococcales</taxon>
        <taxon>Deinococcaceae</taxon>
        <taxon>Deinococcus</taxon>
    </lineage>
</organism>
<sequence length="100" mass="11340">MGSALTLLRWHTRWRLPGMVLGVLYVLGTIGSRVYIGVYSPTDVFAGMLFSVTWVLSLAWGVQLRRERSATDGWPTQEEARTARAARLSPLRIFSRRSCR</sequence>
<evidence type="ECO:0000313" key="2">
    <source>
        <dbReference type="EMBL" id="MPY68025.1"/>
    </source>
</evidence>
<protein>
    <recommendedName>
        <fullName evidence="4">Phosphatase PAP2 family protein</fullName>
    </recommendedName>
</protein>
<feature type="transmembrane region" description="Helical" evidence="1">
    <location>
        <begin position="44"/>
        <end position="62"/>
    </location>
</feature>
<dbReference type="Proteomes" id="UP000484842">
    <property type="component" value="Unassembled WGS sequence"/>
</dbReference>
<keyword evidence="1" id="KW-0472">Membrane</keyword>
<comment type="caution">
    <text evidence="2">The sequence shown here is derived from an EMBL/GenBank/DDBJ whole genome shotgun (WGS) entry which is preliminary data.</text>
</comment>